<dbReference type="InterPro" id="IPR029044">
    <property type="entry name" value="Nucleotide-diphossugar_trans"/>
</dbReference>
<dbReference type="CDD" id="cd04190">
    <property type="entry name" value="Chitin_synth_C"/>
    <property type="match status" value="1"/>
</dbReference>
<dbReference type="EMBL" id="BTGB01000001">
    <property type="protein sequence ID" value="GMM45022.1"/>
    <property type="molecule type" value="Genomic_DNA"/>
</dbReference>
<gene>
    <name evidence="13" type="ORF">DAPK24_015970</name>
</gene>
<keyword evidence="5" id="KW-0808">Transferase</keyword>
<accession>A0AAV5R1Z1</accession>
<comment type="caution">
    <text evidence="13">The sequence shown here is derived from an EMBL/GenBank/DDBJ whole genome shotgun (WGS) entry which is preliminary data.</text>
</comment>
<dbReference type="Gene3D" id="3.90.550.10">
    <property type="entry name" value="Spore Coat Polysaccharide Biosynthesis Protein SpsA, Chain A"/>
    <property type="match status" value="1"/>
</dbReference>
<feature type="transmembrane region" description="Helical" evidence="11">
    <location>
        <begin position="1100"/>
        <end position="1128"/>
    </location>
</feature>
<keyword evidence="4" id="KW-0328">Glycosyltransferase</keyword>
<feature type="domain" description="Chitin synthase 4-like" evidence="12">
    <location>
        <begin position="447"/>
        <end position="526"/>
    </location>
</feature>
<evidence type="ECO:0000256" key="11">
    <source>
        <dbReference type="SAM" id="Phobius"/>
    </source>
</evidence>
<dbReference type="AlphaFoldDB" id="A0AAV5R1Z1"/>
<evidence type="ECO:0000256" key="8">
    <source>
        <dbReference type="ARBA" id="ARBA00023136"/>
    </source>
</evidence>
<evidence type="ECO:0000256" key="4">
    <source>
        <dbReference type="ARBA" id="ARBA00022676"/>
    </source>
</evidence>
<keyword evidence="6 11" id="KW-0812">Transmembrane</keyword>
<reference evidence="13 14" key="1">
    <citation type="journal article" date="2023" name="Elife">
        <title>Identification of key yeast species and microbe-microbe interactions impacting larval growth of Drosophila in the wild.</title>
        <authorList>
            <person name="Mure A."/>
            <person name="Sugiura Y."/>
            <person name="Maeda R."/>
            <person name="Honda K."/>
            <person name="Sakurai N."/>
            <person name="Takahashi Y."/>
            <person name="Watada M."/>
            <person name="Katoh T."/>
            <person name="Gotoh A."/>
            <person name="Gotoh Y."/>
            <person name="Taniguchi I."/>
            <person name="Nakamura K."/>
            <person name="Hayashi T."/>
            <person name="Katayama T."/>
            <person name="Uemura T."/>
            <person name="Hattori Y."/>
        </authorList>
    </citation>
    <scope>NUCLEOTIDE SEQUENCE [LARGE SCALE GENOMIC DNA]</scope>
    <source>
        <strain evidence="13 14">PK-24</strain>
    </source>
</reference>
<evidence type="ECO:0000256" key="9">
    <source>
        <dbReference type="ARBA" id="ARBA00023180"/>
    </source>
</evidence>
<dbReference type="SUPFAM" id="SSF53448">
    <property type="entry name" value="Nucleotide-diphospho-sugar transferases"/>
    <property type="match status" value="1"/>
</dbReference>
<dbReference type="Pfam" id="PF22997">
    <property type="entry name" value="CHS4"/>
    <property type="match status" value="1"/>
</dbReference>
<evidence type="ECO:0000313" key="14">
    <source>
        <dbReference type="Proteomes" id="UP001378960"/>
    </source>
</evidence>
<proteinExistence type="predicted"/>
<feature type="transmembrane region" description="Helical" evidence="11">
    <location>
        <begin position="1134"/>
        <end position="1153"/>
    </location>
</feature>
<keyword evidence="8 11" id="KW-0472">Membrane</keyword>
<feature type="transmembrane region" description="Helical" evidence="11">
    <location>
        <begin position="539"/>
        <end position="562"/>
    </location>
</feature>
<evidence type="ECO:0000256" key="7">
    <source>
        <dbReference type="ARBA" id="ARBA00022989"/>
    </source>
</evidence>
<evidence type="ECO:0000256" key="3">
    <source>
        <dbReference type="ARBA" id="ARBA00022475"/>
    </source>
</evidence>
<dbReference type="Pfam" id="PF03142">
    <property type="entry name" value="Chitin_synth_2"/>
    <property type="match status" value="1"/>
</dbReference>
<dbReference type="PANTHER" id="PTHR22914:SF16">
    <property type="entry name" value="CHITIN SYNTHASE 3"/>
    <property type="match status" value="1"/>
</dbReference>
<dbReference type="EC" id="2.4.1.16" evidence="2"/>
<feature type="transmembrane region" description="Helical" evidence="11">
    <location>
        <begin position="1160"/>
        <end position="1184"/>
    </location>
</feature>
<dbReference type="InterPro" id="IPR054295">
    <property type="entry name" value="CHS4-like_dom"/>
</dbReference>
<feature type="transmembrane region" description="Helical" evidence="11">
    <location>
        <begin position="288"/>
        <end position="309"/>
    </location>
</feature>
<evidence type="ECO:0000256" key="10">
    <source>
        <dbReference type="SAM" id="MobiDB-lite"/>
    </source>
</evidence>
<evidence type="ECO:0000256" key="1">
    <source>
        <dbReference type="ARBA" id="ARBA00004651"/>
    </source>
</evidence>
<dbReference type="GO" id="GO:0030428">
    <property type="term" value="C:cell septum"/>
    <property type="evidence" value="ECO:0007669"/>
    <property type="project" value="TreeGrafter"/>
</dbReference>
<dbReference type="GO" id="GO:0004100">
    <property type="term" value="F:chitin synthase activity"/>
    <property type="evidence" value="ECO:0007669"/>
    <property type="project" value="UniProtKB-EC"/>
</dbReference>
<sequence>MKLYLLGGLLPDLRRRLPHAYQNFAGQNSASATSAYDALDPESGNLGRKRSLVKRERARPTSFQSSVHRNSARYGQSIPNSNSFNNKNKYSNSAPISSLMSNSNNRYTDDQHNDFGFNNEYNDIPMQNLSAPPFENRNYNNRLHSIDSDNTDIIRNPDPFNLNNVKEHDSDDELFNRNFQSKPKEIFHLNDEYVDNSDQHINKPIVDELKEPFISTGSSKDHYTDHNSTSIDDFYTAIPPKRMSLEEDKGGFPYWKLYCYILTFWAPGPVMSLFGMKTKDRQYAWREKIGMISVILVIGSIVGFLTFGFTRVTCTKLLAKMKPEDINNSYMVFNGRAYDLSRSKHPAAPGIIAGANVLYPPVNAGGKDGSFLFQNVNGNCKDLIVPKPDCKIPHVGNELAWYMPCTVMDLDGSTTPSFDSQYYSGYACHTSSSARKAFYDLKVQGDIYYSWEDITNTTRNFVVYNGNVIDMGFIDWIYKDELSYPKLFDDIKNDKSLRGYDISLLLTEGEDRKAADCLVEIAKVGVVDTTTVGCIASTIVLWVSLVFVLAIVIVQFLVACYFKWFVSPFQGVSFSSIKEMTQRNNQIDDWVDNPYNSAPISDVPIQRRADYHSSNKAKRGLRLSWGGDINEFIGDNPSKSLINSSSNYQPKYITMTTEAYMMAGENKRRSRSMSRLSIGSTSNLTLNPFKTNPNDPFEEGEIETLDPSLIAPDVISQPPVNWEPFGYPLIHTMCLVTCYSEDADGIRTTIDSIATTDYPNSHKLVVVVCDGLITGAGNEKSTPDICLDMMTDLVVPKEEVQAFSYVSVTHGSKRHNMAKIYSGFYKYDDSTVPIEKQQKTPVLLIVKCGTPEELSSAKPGNRGKRDSQIILMSFLQAVTFNERMTPLQYEMLKAIWQITGLMATMYESVLMVDADTLIYPDSLTHMVAEFVKDPEIMGLCGETKISNKAQSWVTAIQVFEYYISHHQSKAFESVFGSVTCLPGCFCMYRIKAPKSNNVWVPILANSDIVEKYSDNVLKSLHKKNLLLLGEDRYLTSLMLRAFPRRKQVFVPKAACKTVVPDSFKVLLSQRRRWINSTVHNLMELALVKDLCGTFCFSMQFIIVIQLIGTLILPASIAFTLYVLLSAIVSSTFPLLPVVLLAVVFGLPSLLILITVSNLMYVLWMVIYLLALPIWNFVLPTYAFWKFDDFSWGDTRKTQGGDKGGHGDVDGEFDGSQIKQMAWREFEQMRKDQNNEEKLMSQPNFASVYNPGDHVYDNEMEYVDMSHTFDAQHL</sequence>
<dbReference type="PANTHER" id="PTHR22914">
    <property type="entry name" value="CHITIN SYNTHASE"/>
    <property type="match status" value="1"/>
</dbReference>
<name>A0AAV5R1Z1_PICKL</name>
<keyword evidence="14" id="KW-1185">Reference proteome</keyword>
<dbReference type="GO" id="GO:0005886">
    <property type="term" value="C:plasma membrane"/>
    <property type="evidence" value="ECO:0007669"/>
    <property type="project" value="UniProtKB-SubCell"/>
</dbReference>
<evidence type="ECO:0000259" key="12">
    <source>
        <dbReference type="Pfam" id="PF22997"/>
    </source>
</evidence>
<evidence type="ECO:0000256" key="6">
    <source>
        <dbReference type="ARBA" id="ARBA00022692"/>
    </source>
</evidence>
<organism evidence="13 14">
    <name type="scientific">Pichia kluyveri</name>
    <name type="common">Yeast</name>
    <dbReference type="NCBI Taxonomy" id="36015"/>
    <lineage>
        <taxon>Eukaryota</taxon>
        <taxon>Fungi</taxon>
        <taxon>Dikarya</taxon>
        <taxon>Ascomycota</taxon>
        <taxon>Saccharomycotina</taxon>
        <taxon>Pichiomycetes</taxon>
        <taxon>Pichiales</taxon>
        <taxon>Pichiaceae</taxon>
        <taxon>Pichia</taxon>
    </lineage>
</organism>
<keyword evidence="9" id="KW-0325">Glycoprotein</keyword>
<keyword evidence="3" id="KW-1003">Cell membrane</keyword>
<evidence type="ECO:0000256" key="5">
    <source>
        <dbReference type="ARBA" id="ARBA00022679"/>
    </source>
</evidence>
<evidence type="ECO:0000256" key="2">
    <source>
        <dbReference type="ARBA" id="ARBA00012543"/>
    </source>
</evidence>
<comment type="subcellular location">
    <subcellularLocation>
        <location evidence="1">Cell membrane</location>
        <topology evidence="1">Multi-pass membrane protein</topology>
    </subcellularLocation>
</comment>
<feature type="transmembrane region" description="Helical" evidence="11">
    <location>
        <begin position="255"/>
        <end position="276"/>
    </location>
</feature>
<dbReference type="GO" id="GO:0006031">
    <property type="term" value="P:chitin biosynthetic process"/>
    <property type="evidence" value="ECO:0007669"/>
    <property type="project" value="TreeGrafter"/>
</dbReference>
<feature type="compositionally biased region" description="Low complexity" evidence="10">
    <location>
        <begin position="80"/>
        <end position="90"/>
    </location>
</feature>
<dbReference type="InterPro" id="IPR004835">
    <property type="entry name" value="Chitin_synth"/>
</dbReference>
<keyword evidence="7 11" id="KW-1133">Transmembrane helix</keyword>
<feature type="compositionally biased region" description="Polar residues" evidence="10">
    <location>
        <begin position="61"/>
        <end position="79"/>
    </location>
</feature>
<protein>
    <recommendedName>
        <fullName evidence="2">chitin synthase</fullName>
        <ecNumber evidence="2">2.4.1.16</ecNumber>
    </recommendedName>
</protein>
<evidence type="ECO:0000313" key="13">
    <source>
        <dbReference type="EMBL" id="GMM45022.1"/>
    </source>
</evidence>
<feature type="region of interest" description="Disordered" evidence="10">
    <location>
        <begin position="31"/>
        <end position="90"/>
    </location>
</feature>
<dbReference type="Proteomes" id="UP001378960">
    <property type="component" value="Unassembled WGS sequence"/>
</dbReference>